<dbReference type="Pfam" id="PF05368">
    <property type="entry name" value="NmrA"/>
    <property type="match status" value="1"/>
</dbReference>
<dbReference type="PANTHER" id="PTHR47706">
    <property type="entry name" value="NMRA-LIKE FAMILY PROTEIN"/>
    <property type="match status" value="1"/>
</dbReference>
<feature type="domain" description="NmrA-like" evidence="3">
    <location>
        <begin position="6"/>
        <end position="267"/>
    </location>
</feature>
<evidence type="ECO:0000259" key="3">
    <source>
        <dbReference type="Pfam" id="PF05368"/>
    </source>
</evidence>
<dbReference type="InterPro" id="IPR051609">
    <property type="entry name" value="NmrA/Isoflavone_reductase-like"/>
</dbReference>
<evidence type="ECO:0000256" key="2">
    <source>
        <dbReference type="ARBA" id="ARBA00023002"/>
    </source>
</evidence>
<dbReference type="EMBL" id="LT853704">
    <property type="protein sequence ID" value="SMQ56026.1"/>
    <property type="molecule type" value="Genomic_DNA"/>
</dbReference>
<protein>
    <recommendedName>
        <fullName evidence="3">NmrA-like domain-containing protein</fullName>
    </recommendedName>
</protein>
<dbReference type="CDD" id="cd05259">
    <property type="entry name" value="PCBER_SDR_a"/>
    <property type="match status" value="1"/>
</dbReference>
<keyword evidence="2" id="KW-0560">Oxidoreductase</keyword>
<dbReference type="Proteomes" id="UP000215127">
    <property type="component" value="Chromosome 13"/>
</dbReference>
<dbReference type="STRING" id="1276538.A0A1X7S8L1"/>
<keyword evidence="1" id="KW-0521">NADP</keyword>
<dbReference type="InterPro" id="IPR008030">
    <property type="entry name" value="NmrA-like"/>
</dbReference>
<dbReference type="Gene3D" id="3.90.25.10">
    <property type="entry name" value="UDP-galactose 4-epimerase, domain 1"/>
    <property type="match status" value="1"/>
</dbReference>
<dbReference type="Gene3D" id="3.40.50.720">
    <property type="entry name" value="NAD(P)-binding Rossmann-like Domain"/>
    <property type="match status" value="1"/>
</dbReference>
<accession>A0A1X7S8L1</accession>
<dbReference type="PANTHER" id="PTHR47706:SF1">
    <property type="entry name" value="CIPA-LIKE, PUTATIVE (AFU_ORTHOLOGUE AFUA_1G12460)-RELATED"/>
    <property type="match status" value="1"/>
</dbReference>
<dbReference type="InterPro" id="IPR045312">
    <property type="entry name" value="PCBER-like"/>
</dbReference>
<sequence>MTGYHKVAVAGATGNLGPAVVEQLVKADLSVTILSQSGNTSSLPSSVKTVKVDYKSPSSLKSALAGHEVVVSLLPDHGSQPALIDAAIAAGAKLFIPSEFGADLDNAKAAALPVFAGKAATRNYLRDRIDQISHTLVVCNIFLDWGLQVGFLAKLREEMGPTPLYDGGETKRSATLLSDVGKAVVSIIANPGAAKNRTVRIQSTALSQKTILRIAEEKNPNFKAETVHVNTSELLEKIEQAKKDGTSFEGSGVFQMLQVAVFRNDYGGLWDEQNDNTLVGLKELTEKEVEDEVEKWVSTPAA</sequence>
<keyword evidence="5" id="KW-1185">Reference proteome</keyword>
<dbReference type="SUPFAM" id="SSF51735">
    <property type="entry name" value="NAD(P)-binding Rossmann-fold domains"/>
    <property type="match status" value="1"/>
</dbReference>
<evidence type="ECO:0000256" key="1">
    <source>
        <dbReference type="ARBA" id="ARBA00022857"/>
    </source>
</evidence>
<organism evidence="4 5">
    <name type="scientific">Zymoseptoria tritici (strain ST99CH_3D7)</name>
    <dbReference type="NCBI Taxonomy" id="1276538"/>
    <lineage>
        <taxon>Eukaryota</taxon>
        <taxon>Fungi</taxon>
        <taxon>Dikarya</taxon>
        <taxon>Ascomycota</taxon>
        <taxon>Pezizomycotina</taxon>
        <taxon>Dothideomycetes</taxon>
        <taxon>Dothideomycetidae</taxon>
        <taxon>Mycosphaerellales</taxon>
        <taxon>Mycosphaerellaceae</taxon>
        <taxon>Zymoseptoria</taxon>
    </lineage>
</organism>
<dbReference type="InterPro" id="IPR036291">
    <property type="entry name" value="NAD(P)-bd_dom_sf"/>
</dbReference>
<evidence type="ECO:0000313" key="4">
    <source>
        <dbReference type="EMBL" id="SMQ56026.1"/>
    </source>
</evidence>
<name>A0A1X7S8L1_ZYMT9</name>
<reference evidence="4 5" key="1">
    <citation type="submission" date="2016-06" db="EMBL/GenBank/DDBJ databases">
        <authorList>
            <person name="Kjaerup R.B."/>
            <person name="Dalgaard T.S."/>
            <person name="Juul-Madsen H.R."/>
        </authorList>
    </citation>
    <scope>NUCLEOTIDE SEQUENCE [LARGE SCALE GENOMIC DNA]</scope>
</reference>
<dbReference type="GO" id="GO:0016491">
    <property type="term" value="F:oxidoreductase activity"/>
    <property type="evidence" value="ECO:0007669"/>
    <property type="project" value="UniProtKB-KW"/>
</dbReference>
<proteinExistence type="predicted"/>
<gene>
    <name evidence="4" type="ORF">ZT3D7_G11181</name>
</gene>
<dbReference type="AlphaFoldDB" id="A0A1X7S8L1"/>
<evidence type="ECO:0000313" key="5">
    <source>
        <dbReference type="Proteomes" id="UP000215127"/>
    </source>
</evidence>